<dbReference type="OrthoDB" id="2697500at2"/>
<feature type="compositionally biased region" description="Basic and acidic residues" evidence="1">
    <location>
        <begin position="1"/>
        <end position="10"/>
    </location>
</feature>
<gene>
    <name evidence="2" type="ORF">SAMN05216565_102571</name>
</gene>
<name>A0A1H0S7B4_9BACI</name>
<evidence type="ECO:0000256" key="1">
    <source>
        <dbReference type="SAM" id="MobiDB-lite"/>
    </source>
</evidence>
<feature type="compositionally biased region" description="Low complexity" evidence="1">
    <location>
        <begin position="11"/>
        <end position="20"/>
    </location>
</feature>
<proteinExistence type="predicted"/>
<dbReference type="Proteomes" id="UP000199159">
    <property type="component" value="Unassembled WGS sequence"/>
</dbReference>
<keyword evidence="3" id="KW-1185">Reference proteome</keyword>
<accession>A0A1H0S7B4</accession>
<evidence type="ECO:0000313" key="3">
    <source>
        <dbReference type="Proteomes" id="UP000199159"/>
    </source>
</evidence>
<feature type="region of interest" description="Disordered" evidence="1">
    <location>
        <begin position="1"/>
        <end position="21"/>
    </location>
</feature>
<dbReference type="EMBL" id="FNJU01000002">
    <property type="protein sequence ID" value="SDP37429.1"/>
    <property type="molecule type" value="Genomic_DNA"/>
</dbReference>
<reference evidence="3" key="1">
    <citation type="submission" date="2016-10" db="EMBL/GenBank/DDBJ databases">
        <authorList>
            <person name="Varghese N."/>
            <person name="Submissions S."/>
        </authorList>
    </citation>
    <scope>NUCLEOTIDE SEQUENCE [LARGE SCALE GENOMIC DNA]</scope>
    <source>
        <strain evidence="3">IBRC-M10078</strain>
    </source>
</reference>
<organism evidence="2 3">
    <name type="scientific">Litchfieldia salsa</name>
    <dbReference type="NCBI Taxonomy" id="930152"/>
    <lineage>
        <taxon>Bacteria</taxon>
        <taxon>Bacillati</taxon>
        <taxon>Bacillota</taxon>
        <taxon>Bacilli</taxon>
        <taxon>Bacillales</taxon>
        <taxon>Bacillaceae</taxon>
        <taxon>Litchfieldia</taxon>
    </lineage>
</organism>
<sequence>MDNEKEKEQVSKVSEVSEVSEISEKDEAINYGDPFTRMMFGANSIGRFRENHQDIVDDKPTADLDKDSTQQQIDYNQYYQLMQQVDDIIGTVERMKPVFRELSPLLDFFKKWK</sequence>
<evidence type="ECO:0000313" key="2">
    <source>
        <dbReference type="EMBL" id="SDP37429.1"/>
    </source>
</evidence>
<dbReference type="RefSeq" id="WP_090851202.1">
    <property type="nucleotide sequence ID" value="NZ_FNJU01000002.1"/>
</dbReference>
<dbReference type="AlphaFoldDB" id="A0A1H0S7B4"/>
<protein>
    <submittedName>
        <fullName evidence="2">Uncharacterized protein</fullName>
    </submittedName>
</protein>